<accession>A0ACB8RWL4</accession>
<sequence>MLPKHAQSELQQFVNVVTLRLYEAAIYFDHGVVEGKYAVRLQEEIDLAAYAIGVAALHHMPLVVPQVIRLCVPELEAGTLRWEMIRVVPYPTGIDLPEDDMGLTAWWSDGIRSTAAAEAAAHLEHDLQSSPAGPAASKWDVLAKLRQESKASDGLFADGAGFARRIALEKRSTAAALSELLDKMYTT</sequence>
<protein>
    <submittedName>
        <fullName evidence="1">Uncharacterized protein</fullName>
    </submittedName>
</protein>
<comment type="caution">
    <text evidence="1">The sequence shown here is derived from an EMBL/GenBank/DDBJ whole genome shotgun (WGS) entry which is preliminary data.</text>
</comment>
<evidence type="ECO:0000313" key="2">
    <source>
        <dbReference type="Proteomes" id="UP000814033"/>
    </source>
</evidence>
<dbReference type="Proteomes" id="UP000814033">
    <property type="component" value="Unassembled WGS sequence"/>
</dbReference>
<reference evidence="1" key="1">
    <citation type="submission" date="2021-02" db="EMBL/GenBank/DDBJ databases">
        <authorList>
            <consortium name="DOE Joint Genome Institute"/>
            <person name="Ahrendt S."/>
            <person name="Looney B.P."/>
            <person name="Miyauchi S."/>
            <person name="Morin E."/>
            <person name="Drula E."/>
            <person name="Courty P.E."/>
            <person name="Chicoki N."/>
            <person name="Fauchery L."/>
            <person name="Kohler A."/>
            <person name="Kuo A."/>
            <person name="Labutti K."/>
            <person name="Pangilinan J."/>
            <person name="Lipzen A."/>
            <person name="Riley R."/>
            <person name="Andreopoulos W."/>
            <person name="He G."/>
            <person name="Johnson J."/>
            <person name="Barry K.W."/>
            <person name="Grigoriev I.V."/>
            <person name="Nagy L."/>
            <person name="Hibbett D."/>
            <person name="Henrissat B."/>
            <person name="Matheny P.B."/>
            <person name="Labbe J."/>
            <person name="Martin F."/>
        </authorList>
    </citation>
    <scope>NUCLEOTIDE SEQUENCE</scope>
    <source>
        <strain evidence="1">FP105234-sp</strain>
    </source>
</reference>
<name>A0ACB8RWL4_9AGAM</name>
<proteinExistence type="predicted"/>
<dbReference type="EMBL" id="MU275885">
    <property type="protein sequence ID" value="KAI0048506.1"/>
    <property type="molecule type" value="Genomic_DNA"/>
</dbReference>
<keyword evidence="2" id="KW-1185">Reference proteome</keyword>
<gene>
    <name evidence="1" type="ORF">FA95DRAFT_1557865</name>
</gene>
<organism evidence="1 2">
    <name type="scientific">Auriscalpium vulgare</name>
    <dbReference type="NCBI Taxonomy" id="40419"/>
    <lineage>
        <taxon>Eukaryota</taxon>
        <taxon>Fungi</taxon>
        <taxon>Dikarya</taxon>
        <taxon>Basidiomycota</taxon>
        <taxon>Agaricomycotina</taxon>
        <taxon>Agaricomycetes</taxon>
        <taxon>Russulales</taxon>
        <taxon>Auriscalpiaceae</taxon>
        <taxon>Auriscalpium</taxon>
    </lineage>
</organism>
<evidence type="ECO:0000313" key="1">
    <source>
        <dbReference type="EMBL" id="KAI0048506.1"/>
    </source>
</evidence>
<reference evidence="1" key="2">
    <citation type="journal article" date="2022" name="New Phytol.">
        <title>Evolutionary transition to the ectomycorrhizal habit in the genomes of a hyperdiverse lineage of mushroom-forming fungi.</title>
        <authorList>
            <person name="Looney B."/>
            <person name="Miyauchi S."/>
            <person name="Morin E."/>
            <person name="Drula E."/>
            <person name="Courty P.E."/>
            <person name="Kohler A."/>
            <person name="Kuo A."/>
            <person name="LaButti K."/>
            <person name="Pangilinan J."/>
            <person name="Lipzen A."/>
            <person name="Riley R."/>
            <person name="Andreopoulos W."/>
            <person name="He G."/>
            <person name="Johnson J."/>
            <person name="Nolan M."/>
            <person name="Tritt A."/>
            <person name="Barry K.W."/>
            <person name="Grigoriev I.V."/>
            <person name="Nagy L.G."/>
            <person name="Hibbett D."/>
            <person name="Henrissat B."/>
            <person name="Matheny P.B."/>
            <person name="Labbe J."/>
            <person name="Martin F.M."/>
        </authorList>
    </citation>
    <scope>NUCLEOTIDE SEQUENCE</scope>
    <source>
        <strain evidence="1">FP105234-sp</strain>
    </source>
</reference>